<evidence type="ECO:0000256" key="2">
    <source>
        <dbReference type="ARBA" id="ARBA00022801"/>
    </source>
</evidence>
<feature type="domain" description="NodB homology" evidence="3">
    <location>
        <begin position="89"/>
        <end position="265"/>
    </location>
</feature>
<keyword evidence="1" id="KW-0479">Metal-binding</keyword>
<dbReference type="GO" id="GO:0046872">
    <property type="term" value="F:metal ion binding"/>
    <property type="evidence" value="ECO:0007669"/>
    <property type="project" value="UniProtKB-KW"/>
</dbReference>
<keyword evidence="5" id="KW-1185">Reference proteome</keyword>
<dbReference type="PROSITE" id="PS51677">
    <property type="entry name" value="NODB"/>
    <property type="match status" value="1"/>
</dbReference>
<dbReference type="GO" id="GO:0016020">
    <property type="term" value="C:membrane"/>
    <property type="evidence" value="ECO:0007669"/>
    <property type="project" value="TreeGrafter"/>
</dbReference>
<accession>A0A7X0M8R4</accession>
<evidence type="ECO:0000313" key="5">
    <source>
        <dbReference type="Proteomes" id="UP000555564"/>
    </source>
</evidence>
<dbReference type="PROSITE" id="PS51257">
    <property type="entry name" value="PROKAR_LIPOPROTEIN"/>
    <property type="match status" value="1"/>
</dbReference>
<dbReference type="PANTHER" id="PTHR10587:SF133">
    <property type="entry name" value="CHITIN DEACETYLASE 1-RELATED"/>
    <property type="match status" value="1"/>
</dbReference>
<dbReference type="RefSeq" id="WP_184985523.1">
    <property type="nucleotide sequence ID" value="NZ_BAAALO010000019.1"/>
</dbReference>
<dbReference type="GO" id="GO:0005975">
    <property type="term" value="P:carbohydrate metabolic process"/>
    <property type="evidence" value="ECO:0007669"/>
    <property type="project" value="InterPro"/>
</dbReference>
<name>A0A7X0M8R4_9ACTN</name>
<comment type="caution">
    <text evidence="4">The sequence shown here is derived from an EMBL/GenBank/DDBJ whole genome shotgun (WGS) entry which is preliminary data.</text>
</comment>
<reference evidence="4 5" key="1">
    <citation type="submission" date="2020-08" db="EMBL/GenBank/DDBJ databases">
        <title>Sequencing the genomes of 1000 actinobacteria strains.</title>
        <authorList>
            <person name="Klenk H.-P."/>
        </authorList>
    </citation>
    <scope>NUCLEOTIDE SEQUENCE [LARGE SCALE GENOMIC DNA]</scope>
    <source>
        <strain evidence="4 5">DSM 44936</strain>
    </source>
</reference>
<protein>
    <submittedName>
        <fullName evidence="4">Peptidoglycan/xylan/chitin deacetylase (PgdA/CDA1 family)</fullName>
    </submittedName>
</protein>
<sequence length="291" mass="31706">MPHARRPVRRDVLSRPIALLLLLGLTACGHVAAPLVRRENTSRVRSTPPVRPADPALMALRLTLAQPGWRGRRPLVAPAPRTLPCPRVKCVALTFDDGPFDHTGAVLDNLAAYNARATFFVVGQMVTDRTAPLLRRMVSEGHELGNHSYDHPALPGLSADGVRRQLSRTQDAVRAATGVTMHLFRPPYGATDGKVAGETRREGLAQILWDVDTLDWRDRNTPLVVRRAAGAPAGSVVLMHDIHKTTADAVPALLRDLRAKGYAFVTVSELYGTRPLLPGERYAGESASGRR</sequence>
<dbReference type="GO" id="GO:0016810">
    <property type="term" value="F:hydrolase activity, acting on carbon-nitrogen (but not peptide) bonds"/>
    <property type="evidence" value="ECO:0007669"/>
    <property type="project" value="InterPro"/>
</dbReference>
<dbReference type="Gene3D" id="3.20.20.370">
    <property type="entry name" value="Glycoside hydrolase/deacetylase"/>
    <property type="match status" value="1"/>
</dbReference>
<evidence type="ECO:0000259" key="3">
    <source>
        <dbReference type="PROSITE" id="PS51677"/>
    </source>
</evidence>
<evidence type="ECO:0000313" key="4">
    <source>
        <dbReference type="EMBL" id="MBB6475880.1"/>
    </source>
</evidence>
<evidence type="ECO:0000256" key="1">
    <source>
        <dbReference type="ARBA" id="ARBA00022723"/>
    </source>
</evidence>
<dbReference type="InterPro" id="IPR011330">
    <property type="entry name" value="Glyco_hydro/deAcase_b/a-brl"/>
</dbReference>
<dbReference type="EMBL" id="JACHIU010000001">
    <property type="protein sequence ID" value="MBB6475880.1"/>
    <property type="molecule type" value="Genomic_DNA"/>
</dbReference>
<proteinExistence type="predicted"/>
<keyword evidence="2" id="KW-0378">Hydrolase</keyword>
<dbReference type="SUPFAM" id="SSF88713">
    <property type="entry name" value="Glycoside hydrolase/deacetylase"/>
    <property type="match status" value="1"/>
</dbReference>
<organism evidence="4 5">
    <name type="scientific">Sphaerisporangium rubeum</name>
    <dbReference type="NCBI Taxonomy" id="321317"/>
    <lineage>
        <taxon>Bacteria</taxon>
        <taxon>Bacillati</taxon>
        <taxon>Actinomycetota</taxon>
        <taxon>Actinomycetes</taxon>
        <taxon>Streptosporangiales</taxon>
        <taxon>Streptosporangiaceae</taxon>
        <taxon>Sphaerisporangium</taxon>
    </lineage>
</organism>
<gene>
    <name evidence="4" type="ORF">BJ992_005311</name>
</gene>
<dbReference type="Proteomes" id="UP000555564">
    <property type="component" value="Unassembled WGS sequence"/>
</dbReference>
<dbReference type="InterPro" id="IPR050248">
    <property type="entry name" value="Polysacc_deacetylase_ArnD"/>
</dbReference>
<dbReference type="Pfam" id="PF01522">
    <property type="entry name" value="Polysacc_deac_1"/>
    <property type="match status" value="1"/>
</dbReference>
<dbReference type="AlphaFoldDB" id="A0A7X0M8R4"/>
<dbReference type="InterPro" id="IPR002509">
    <property type="entry name" value="NODB_dom"/>
</dbReference>
<dbReference type="PANTHER" id="PTHR10587">
    <property type="entry name" value="GLYCOSYL TRANSFERASE-RELATED"/>
    <property type="match status" value="1"/>
</dbReference>